<reference evidence="1 2" key="1">
    <citation type="submission" date="2021-06" db="EMBL/GenBank/DDBJ databases">
        <title>Nitratireductor porphyridii sp. nov., isolated from a small marine red alga, Porphyridium purpureum in South Korea.</title>
        <authorList>
            <person name="Kim K.H."/>
            <person name="Kristyanto S."/>
            <person name="Jeon C.O."/>
        </authorList>
    </citation>
    <scope>NUCLEOTIDE SEQUENCE [LARGE SCALE GENOMIC DNA]</scope>
    <source>
        <strain evidence="1 2">R6</strain>
    </source>
</reference>
<protein>
    <recommendedName>
        <fullName evidence="3">DUF1127 domain-containing protein</fullName>
    </recommendedName>
</protein>
<dbReference type="RefSeq" id="WP_065817627.1">
    <property type="nucleotide sequence ID" value="NZ_JAHSQO010000001.1"/>
</dbReference>
<dbReference type="EMBL" id="JAHSQO010000001">
    <property type="protein sequence ID" value="MBY8915057.1"/>
    <property type="molecule type" value="Genomic_DNA"/>
</dbReference>
<proteinExistence type="predicted"/>
<evidence type="ECO:0000313" key="2">
    <source>
        <dbReference type="Proteomes" id="UP000777661"/>
    </source>
</evidence>
<name>A0ABS7R292_9HYPH</name>
<evidence type="ECO:0000313" key="1">
    <source>
        <dbReference type="EMBL" id="MBY8915057.1"/>
    </source>
</evidence>
<accession>A0ABS7R292</accession>
<organism evidence="1 2">
    <name type="scientific">Nitratireductor rhodophyticola</name>
    <dbReference type="NCBI Taxonomy" id="2854036"/>
    <lineage>
        <taxon>Bacteria</taxon>
        <taxon>Pseudomonadati</taxon>
        <taxon>Pseudomonadota</taxon>
        <taxon>Alphaproteobacteria</taxon>
        <taxon>Hyphomicrobiales</taxon>
        <taxon>Phyllobacteriaceae</taxon>
        <taxon>Nitratireductor</taxon>
    </lineage>
</organism>
<sequence length="66" mass="7652">MTHVFLHDANEAATLWRSLLKWGTKLGARRRRSGVRGIDPRDIPEAMHHDVGLTDIRPLHPKRYLD</sequence>
<dbReference type="Proteomes" id="UP000777661">
    <property type="component" value="Unassembled WGS sequence"/>
</dbReference>
<keyword evidence="2" id="KW-1185">Reference proteome</keyword>
<evidence type="ECO:0008006" key="3">
    <source>
        <dbReference type="Google" id="ProtNLM"/>
    </source>
</evidence>
<comment type="caution">
    <text evidence="1">The sequence shown here is derived from an EMBL/GenBank/DDBJ whole genome shotgun (WGS) entry which is preliminary data.</text>
</comment>
<gene>
    <name evidence="1" type="ORF">KVG22_00535</name>
</gene>